<evidence type="ECO:0000256" key="1">
    <source>
        <dbReference type="ARBA" id="ARBA00004236"/>
    </source>
</evidence>
<dbReference type="InterPro" id="IPR050396">
    <property type="entry name" value="Glycosyltr_51/Transpeptidase"/>
</dbReference>
<protein>
    <submittedName>
        <fullName evidence="21">Penicillin-binding protein 1A</fullName>
    </submittedName>
</protein>
<evidence type="ECO:0000256" key="11">
    <source>
        <dbReference type="ARBA" id="ARBA00022960"/>
    </source>
</evidence>
<evidence type="ECO:0000256" key="4">
    <source>
        <dbReference type="ARBA" id="ARBA00007739"/>
    </source>
</evidence>
<dbReference type="Pfam" id="PF00912">
    <property type="entry name" value="Transgly"/>
    <property type="match status" value="1"/>
</dbReference>
<keyword evidence="18" id="KW-0812">Transmembrane</keyword>
<dbReference type="PANTHER" id="PTHR32282:SF11">
    <property type="entry name" value="PENICILLIN-BINDING PROTEIN 1B"/>
    <property type="match status" value="1"/>
</dbReference>
<evidence type="ECO:0000259" key="19">
    <source>
        <dbReference type="Pfam" id="PF00905"/>
    </source>
</evidence>
<comment type="caution">
    <text evidence="21">The sequence shown here is derived from an EMBL/GenBank/DDBJ whole genome shotgun (WGS) entry which is preliminary data.</text>
</comment>
<evidence type="ECO:0000256" key="2">
    <source>
        <dbReference type="ARBA" id="ARBA00004752"/>
    </source>
</evidence>
<dbReference type="InterPro" id="IPR001460">
    <property type="entry name" value="PCN-bd_Tpept"/>
</dbReference>
<comment type="catalytic activity">
    <reaction evidence="17">
        <text>[GlcNAc-(1-&gt;4)-Mur2Ac(oyl-L-Ala-gamma-D-Glu-L-Lys-D-Ala-D-Ala)](n)-di-trans,octa-cis-undecaprenyl diphosphate + beta-D-GlcNAc-(1-&gt;4)-Mur2Ac(oyl-L-Ala-gamma-D-Glu-L-Lys-D-Ala-D-Ala)-di-trans,octa-cis-undecaprenyl diphosphate = [GlcNAc-(1-&gt;4)-Mur2Ac(oyl-L-Ala-gamma-D-Glu-L-Lys-D-Ala-D-Ala)](n+1)-di-trans,octa-cis-undecaprenyl diphosphate + di-trans,octa-cis-undecaprenyl diphosphate + H(+)</text>
        <dbReference type="Rhea" id="RHEA:23708"/>
        <dbReference type="Rhea" id="RHEA-COMP:9602"/>
        <dbReference type="Rhea" id="RHEA-COMP:9603"/>
        <dbReference type="ChEBI" id="CHEBI:15378"/>
        <dbReference type="ChEBI" id="CHEBI:58405"/>
        <dbReference type="ChEBI" id="CHEBI:60033"/>
        <dbReference type="ChEBI" id="CHEBI:78435"/>
        <dbReference type="EC" id="2.4.99.28"/>
    </reaction>
</comment>
<evidence type="ECO:0000256" key="15">
    <source>
        <dbReference type="ARBA" id="ARBA00023316"/>
    </source>
</evidence>
<keyword evidence="10" id="KW-0378">Hydrolase</keyword>
<evidence type="ECO:0000256" key="17">
    <source>
        <dbReference type="ARBA" id="ARBA00049902"/>
    </source>
</evidence>
<comment type="similarity">
    <text evidence="4">In the N-terminal section; belongs to the glycosyltransferase 51 family.</text>
</comment>
<keyword evidence="22" id="KW-1185">Reference proteome</keyword>
<comment type="subcellular location">
    <subcellularLocation>
        <location evidence="1">Cell membrane</location>
    </subcellularLocation>
</comment>
<dbReference type="GO" id="GO:0030288">
    <property type="term" value="C:outer membrane-bounded periplasmic space"/>
    <property type="evidence" value="ECO:0007669"/>
    <property type="project" value="TreeGrafter"/>
</dbReference>
<keyword evidence="8" id="KW-0328">Glycosyltransferase</keyword>
<accession>A0A5S5BXM1</accession>
<dbReference type="GO" id="GO:0009252">
    <property type="term" value="P:peptidoglycan biosynthetic process"/>
    <property type="evidence" value="ECO:0007669"/>
    <property type="project" value="UniProtKB-KW"/>
</dbReference>
<evidence type="ECO:0000313" key="22">
    <source>
        <dbReference type="Proteomes" id="UP000324376"/>
    </source>
</evidence>
<dbReference type="Gene3D" id="1.10.3810.10">
    <property type="entry name" value="Biosynthetic peptidoglycan transglycosylase-like"/>
    <property type="match status" value="1"/>
</dbReference>
<dbReference type="GO" id="GO:0008658">
    <property type="term" value="F:penicillin binding"/>
    <property type="evidence" value="ECO:0007669"/>
    <property type="project" value="InterPro"/>
</dbReference>
<dbReference type="GO" id="GO:0005886">
    <property type="term" value="C:plasma membrane"/>
    <property type="evidence" value="ECO:0007669"/>
    <property type="project" value="UniProtKB-SubCell"/>
</dbReference>
<organism evidence="21 22">
    <name type="scientific">Aquimarina intermedia</name>
    <dbReference type="NCBI Taxonomy" id="350814"/>
    <lineage>
        <taxon>Bacteria</taxon>
        <taxon>Pseudomonadati</taxon>
        <taxon>Bacteroidota</taxon>
        <taxon>Flavobacteriia</taxon>
        <taxon>Flavobacteriales</taxon>
        <taxon>Flavobacteriaceae</taxon>
        <taxon>Aquimarina</taxon>
    </lineage>
</organism>
<feature type="domain" description="Glycosyl transferase family 51" evidence="20">
    <location>
        <begin position="65"/>
        <end position="243"/>
    </location>
</feature>
<dbReference type="InterPro" id="IPR012338">
    <property type="entry name" value="Beta-lactam/transpept-like"/>
</dbReference>
<keyword evidence="15" id="KW-0961">Cell wall biogenesis/degradation</keyword>
<evidence type="ECO:0000256" key="18">
    <source>
        <dbReference type="SAM" id="Phobius"/>
    </source>
</evidence>
<proteinExistence type="inferred from homology"/>
<keyword evidence="18" id="KW-1133">Transmembrane helix</keyword>
<dbReference type="GO" id="GO:0008955">
    <property type="term" value="F:peptidoglycan glycosyltransferase activity"/>
    <property type="evidence" value="ECO:0007669"/>
    <property type="project" value="UniProtKB-EC"/>
</dbReference>
<dbReference type="SUPFAM" id="SSF53955">
    <property type="entry name" value="Lysozyme-like"/>
    <property type="match status" value="1"/>
</dbReference>
<evidence type="ECO:0000256" key="13">
    <source>
        <dbReference type="ARBA" id="ARBA00023136"/>
    </source>
</evidence>
<dbReference type="GO" id="GO:0071555">
    <property type="term" value="P:cell wall organization"/>
    <property type="evidence" value="ECO:0007669"/>
    <property type="project" value="UniProtKB-KW"/>
</dbReference>
<sequence>MQTIKRWLQNPWIKWSLVGITGLLVLLIAFYISIYAGAWGTVPTAKTLSTLKQAEATQVLDKNGELIGKYYIYDRQPITFDDLPRHLIDALIATEDVRFYEHEGIDNKSLLRVFFKSILLQDKSSGGGSTITLQLAKNLFGRKDYGKISIIVNKLKESIIASRIEAIYSKNEILTLYFNTVPFPDNTYGIESAAQKFFNKSTKELNLSEAAVLVGSLKANNGYNPRLYPERSQSRRDVVLQQMVKYEYLDEDRASSTMQDTIALDYQHFNHDMGVAPYFREVVKKQLDSLLKNYKNENGDPYNIYSDGLIIHTTLDYQMQTLAETAMQEHMRELQAAYEKDHGNRAPWKKELNLKSSTVSRTKAYKKLKANGLSESQLKDSLRAKREMELFEWEGNVTEKASTLDSLQHYRKFLNTGMLSIDPTTGAVLSYIGGIDYRYFKYDHVSQSKRQVGSTFKPFVYTAAIDNGMKPCTYFPVRAVTYTNVDDWTPTNASETEDPYLNYTLETALSNSINTIAVKVLNKVGIPKVIELVKKLGITSEIPEQPSIALGTAGITLKEMAGAFASYVNQGKSVTPYLITKIADKNGTVLAEYNPKIAEEAAYTEYTREVVLEMMKATVDEGTAARLRTTYGLSNDIAGKTGTTQDNKDGWFVGITPRLVSVTWVGNDDYAVGFKSTRIGQGANAALPIFAKLYTKMNTDTTFDRYTKSKFDATSPEVRDDLDCEPEKRDNFLKRLFSGKKKKKRFKKEKNE</sequence>
<dbReference type="AlphaFoldDB" id="A0A5S5BXM1"/>
<feature type="domain" description="Penicillin-binding protein transpeptidase" evidence="19">
    <location>
        <begin position="421"/>
        <end position="658"/>
    </location>
</feature>
<comment type="pathway">
    <text evidence="2">Cell wall biogenesis; peptidoglycan biosynthesis.</text>
</comment>
<evidence type="ECO:0000313" key="21">
    <source>
        <dbReference type="EMBL" id="TYP70890.1"/>
    </source>
</evidence>
<feature type="transmembrane region" description="Helical" evidence="18">
    <location>
        <begin position="12"/>
        <end position="39"/>
    </location>
</feature>
<dbReference type="OrthoDB" id="9766909at2"/>
<evidence type="ECO:0000256" key="6">
    <source>
        <dbReference type="ARBA" id="ARBA00022645"/>
    </source>
</evidence>
<evidence type="ECO:0000256" key="3">
    <source>
        <dbReference type="ARBA" id="ARBA00007090"/>
    </source>
</evidence>
<evidence type="ECO:0000256" key="5">
    <source>
        <dbReference type="ARBA" id="ARBA00022475"/>
    </source>
</evidence>
<evidence type="ECO:0000256" key="9">
    <source>
        <dbReference type="ARBA" id="ARBA00022679"/>
    </source>
</evidence>
<dbReference type="EMBL" id="VNHU01000011">
    <property type="protein sequence ID" value="TYP70890.1"/>
    <property type="molecule type" value="Genomic_DNA"/>
</dbReference>
<dbReference type="Proteomes" id="UP000324376">
    <property type="component" value="Unassembled WGS sequence"/>
</dbReference>
<evidence type="ECO:0000256" key="16">
    <source>
        <dbReference type="ARBA" id="ARBA00034000"/>
    </source>
</evidence>
<comment type="similarity">
    <text evidence="3">In the C-terminal section; belongs to the transpeptidase family.</text>
</comment>
<dbReference type="Pfam" id="PF00905">
    <property type="entry name" value="Transpeptidase"/>
    <property type="match status" value="1"/>
</dbReference>
<keyword evidence="13 18" id="KW-0472">Membrane</keyword>
<dbReference type="InterPro" id="IPR036950">
    <property type="entry name" value="PBP_transglycosylase"/>
</dbReference>
<evidence type="ECO:0000256" key="12">
    <source>
        <dbReference type="ARBA" id="ARBA00022984"/>
    </source>
</evidence>
<dbReference type="GO" id="GO:0009002">
    <property type="term" value="F:serine-type D-Ala-D-Ala carboxypeptidase activity"/>
    <property type="evidence" value="ECO:0007669"/>
    <property type="project" value="UniProtKB-EC"/>
</dbReference>
<evidence type="ECO:0000259" key="20">
    <source>
        <dbReference type="Pfam" id="PF00912"/>
    </source>
</evidence>
<keyword evidence="14" id="KW-0511">Multifunctional enzyme</keyword>
<comment type="catalytic activity">
    <reaction evidence="16">
        <text>Preferential cleavage: (Ac)2-L-Lys-D-Ala-|-D-Ala. Also transpeptidation of peptidyl-alanyl moieties that are N-acyl substituents of D-alanine.</text>
        <dbReference type="EC" id="3.4.16.4"/>
    </reaction>
</comment>
<keyword evidence="7" id="KW-0645">Protease</keyword>
<dbReference type="InterPro" id="IPR023346">
    <property type="entry name" value="Lysozyme-like_dom_sf"/>
</dbReference>
<evidence type="ECO:0000256" key="14">
    <source>
        <dbReference type="ARBA" id="ARBA00023268"/>
    </source>
</evidence>
<keyword evidence="5" id="KW-1003">Cell membrane</keyword>
<dbReference type="SUPFAM" id="SSF56601">
    <property type="entry name" value="beta-lactamase/transpeptidase-like"/>
    <property type="match status" value="1"/>
</dbReference>
<gene>
    <name evidence="21" type="ORF">BD809_11158</name>
</gene>
<dbReference type="InterPro" id="IPR001264">
    <property type="entry name" value="Glyco_trans_51"/>
</dbReference>
<dbReference type="GO" id="GO:0008360">
    <property type="term" value="P:regulation of cell shape"/>
    <property type="evidence" value="ECO:0007669"/>
    <property type="project" value="UniProtKB-KW"/>
</dbReference>
<dbReference type="GO" id="GO:0006508">
    <property type="term" value="P:proteolysis"/>
    <property type="evidence" value="ECO:0007669"/>
    <property type="project" value="UniProtKB-KW"/>
</dbReference>
<dbReference type="Gene3D" id="3.40.710.10">
    <property type="entry name" value="DD-peptidase/beta-lactamase superfamily"/>
    <property type="match status" value="2"/>
</dbReference>
<reference evidence="21 22" key="1">
    <citation type="submission" date="2019-07" db="EMBL/GenBank/DDBJ databases">
        <title>Genomic Encyclopedia of Archaeal and Bacterial Type Strains, Phase II (KMG-II): from individual species to whole genera.</title>
        <authorList>
            <person name="Goeker M."/>
        </authorList>
    </citation>
    <scope>NUCLEOTIDE SEQUENCE [LARGE SCALE GENOMIC DNA]</scope>
    <source>
        <strain evidence="21 22">DSM 17527</strain>
    </source>
</reference>
<dbReference type="PANTHER" id="PTHR32282">
    <property type="entry name" value="BINDING PROTEIN TRANSPEPTIDASE, PUTATIVE-RELATED"/>
    <property type="match status" value="1"/>
</dbReference>
<evidence type="ECO:0000256" key="10">
    <source>
        <dbReference type="ARBA" id="ARBA00022801"/>
    </source>
</evidence>
<dbReference type="RefSeq" id="WP_148783594.1">
    <property type="nucleotide sequence ID" value="NZ_VNHU01000011.1"/>
</dbReference>
<evidence type="ECO:0000256" key="8">
    <source>
        <dbReference type="ARBA" id="ARBA00022676"/>
    </source>
</evidence>
<keyword evidence="6" id="KW-0121">Carboxypeptidase</keyword>
<name>A0A5S5BXM1_9FLAO</name>
<keyword evidence="9" id="KW-0808">Transferase</keyword>
<evidence type="ECO:0000256" key="7">
    <source>
        <dbReference type="ARBA" id="ARBA00022670"/>
    </source>
</evidence>
<keyword evidence="12" id="KW-0573">Peptidoglycan synthesis</keyword>
<keyword evidence="11" id="KW-0133">Cell shape</keyword>